<keyword evidence="3" id="KW-0813">Transport</keyword>
<dbReference type="PANTHER" id="PTHR36838:SF3">
    <property type="entry name" value="TRANSPORTER AUXIN EFFLUX CARRIER EC FAMILY"/>
    <property type="match status" value="1"/>
</dbReference>
<feature type="transmembrane region" description="Helical" evidence="8">
    <location>
        <begin position="182"/>
        <end position="203"/>
    </location>
</feature>
<keyword evidence="10" id="KW-1185">Reference proteome</keyword>
<dbReference type="RefSeq" id="WP_091716434.1">
    <property type="nucleotide sequence ID" value="NZ_FNHS01000007.1"/>
</dbReference>
<accession>A0A1H0AMF6</accession>
<feature type="transmembrane region" description="Helical" evidence="8">
    <location>
        <begin position="273"/>
        <end position="293"/>
    </location>
</feature>
<dbReference type="InterPro" id="IPR004776">
    <property type="entry name" value="Mem_transp_PIN-like"/>
</dbReference>
<dbReference type="InterPro" id="IPR038770">
    <property type="entry name" value="Na+/solute_symporter_sf"/>
</dbReference>
<evidence type="ECO:0000256" key="4">
    <source>
        <dbReference type="ARBA" id="ARBA00022475"/>
    </source>
</evidence>
<evidence type="ECO:0008006" key="11">
    <source>
        <dbReference type="Google" id="ProtNLM"/>
    </source>
</evidence>
<feature type="transmembrane region" description="Helical" evidence="8">
    <location>
        <begin position="38"/>
        <end position="59"/>
    </location>
</feature>
<comment type="similarity">
    <text evidence="2">Belongs to the auxin efflux carrier (TC 2.A.69) family.</text>
</comment>
<feature type="transmembrane region" description="Helical" evidence="8">
    <location>
        <begin position="95"/>
        <end position="118"/>
    </location>
</feature>
<feature type="transmembrane region" description="Helical" evidence="8">
    <location>
        <begin position="209"/>
        <end position="227"/>
    </location>
</feature>
<evidence type="ECO:0000256" key="2">
    <source>
        <dbReference type="ARBA" id="ARBA00010145"/>
    </source>
</evidence>
<evidence type="ECO:0000256" key="5">
    <source>
        <dbReference type="ARBA" id="ARBA00022692"/>
    </source>
</evidence>
<feature type="transmembrane region" description="Helical" evidence="8">
    <location>
        <begin position="305"/>
        <end position="324"/>
    </location>
</feature>
<evidence type="ECO:0000256" key="7">
    <source>
        <dbReference type="ARBA" id="ARBA00023136"/>
    </source>
</evidence>
<dbReference type="GO" id="GO:0055085">
    <property type="term" value="P:transmembrane transport"/>
    <property type="evidence" value="ECO:0007669"/>
    <property type="project" value="InterPro"/>
</dbReference>
<evidence type="ECO:0000313" key="9">
    <source>
        <dbReference type="EMBL" id="SDN34551.1"/>
    </source>
</evidence>
<gene>
    <name evidence="9" type="ORF">SAMN05216360_107261</name>
</gene>
<name>A0A1H0AMF6_9HYPH</name>
<organism evidence="9 10">
    <name type="scientific">Methylobacterium phyllostachyos</name>
    <dbReference type="NCBI Taxonomy" id="582672"/>
    <lineage>
        <taxon>Bacteria</taxon>
        <taxon>Pseudomonadati</taxon>
        <taxon>Pseudomonadota</taxon>
        <taxon>Alphaproteobacteria</taxon>
        <taxon>Hyphomicrobiales</taxon>
        <taxon>Methylobacteriaceae</taxon>
        <taxon>Methylobacterium</taxon>
    </lineage>
</organism>
<evidence type="ECO:0000313" key="10">
    <source>
        <dbReference type="Proteomes" id="UP000198704"/>
    </source>
</evidence>
<dbReference type="Pfam" id="PF03547">
    <property type="entry name" value="Mem_trans"/>
    <property type="match status" value="1"/>
</dbReference>
<evidence type="ECO:0000256" key="6">
    <source>
        <dbReference type="ARBA" id="ARBA00022989"/>
    </source>
</evidence>
<feature type="transmembrane region" description="Helical" evidence="8">
    <location>
        <begin position="124"/>
        <end position="145"/>
    </location>
</feature>
<dbReference type="AlphaFoldDB" id="A0A1H0AMF6"/>
<dbReference type="GO" id="GO:0005886">
    <property type="term" value="C:plasma membrane"/>
    <property type="evidence" value="ECO:0007669"/>
    <property type="project" value="UniProtKB-SubCell"/>
</dbReference>
<proteinExistence type="inferred from homology"/>
<feature type="transmembrane region" description="Helical" evidence="8">
    <location>
        <begin position="247"/>
        <end position="267"/>
    </location>
</feature>
<comment type="subcellular location">
    <subcellularLocation>
        <location evidence="1">Cell membrane</location>
        <topology evidence="1">Multi-pass membrane protein</topology>
    </subcellularLocation>
</comment>
<evidence type="ECO:0000256" key="1">
    <source>
        <dbReference type="ARBA" id="ARBA00004651"/>
    </source>
</evidence>
<dbReference type="Proteomes" id="UP000198704">
    <property type="component" value="Unassembled WGS sequence"/>
</dbReference>
<keyword evidence="5 8" id="KW-0812">Transmembrane</keyword>
<feature type="transmembrane region" description="Helical" evidence="8">
    <location>
        <begin position="6"/>
        <end position="26"/>
    </location>
</feature>
<reference evidence="10" key="1">
    <citation type="submission" date="2016-10" db="EMBL/GenBank/DDBJ databases">
        <authorList>
            <person name="Varghese N."/>
            <person name="Submissions S."/>
        </authorList>
    </citation>
    <scope>NUCLEOTIDE SEQUENCE [LARGE SCALE GENOMIC DNA]</scope>
    <source>
        <strain evidence="10">BL47</strain>
    </source>
</reference>
<dbReference type="EMBL" id="FNHS01000007">
    <property type="protein sequence ID" value="SDN34551.1"/>
    <property type="molecule type" value="Genomic_DNA"/>
</dbReference>
<sequence>MLSTLLVVLPIFALVFAGWLARRIGVLGAAATTELNRFVVFLALPALLFDVTAHAHWAALWKPGFIGAFGLSSLAVFTFTVLIQRGAGRPLADAALDGLNAGYANVGFMGFPLALVAFGPEALAPTTVAVILTVCAVFAVAIVLIEIGLRRADPASGPGDLNAGRCVPIWLAVGRSLVRNPLLVAPALGALVPSLGLAVPAPVETFLKLLGGAASPCALVALGLFLAQKRRNRGGPGRDGHARVAGLLVGLKLAAHPLLAYGLGRYVFDLPPLLLHTAVLMAALPTGTGPFMLAEFYRREADLTATVVLVSTVLAVITVSGYLATL</sequence>
<keyword evidence="7 8" id="KW-0472">Membrane</keyword>
<dbReference type="STRING" id="582672.SAMN05216360_107261"/>
<protein>
    <recommendedName>
        <fullName evidence="11">Transporter</fullName>
    </recommendedName>
</protein>
<evidence type="ECO:0000256" key="3">
    <source>
        <dbReference type="ARBA" id="ARBA00022448"/>
    </source>
</evidence>
<keyword evidence="4" id="KW-1003">Cell membrane</keyword>
<evidence type="ECO:0000256" key="8">
    <source>
        <dbReference type="SAM" id="Phobius"/>
    </source>
</evidence>
<keyword evidence="6 8" id="KW-1133">Transmembrane helix</keyword>
<dbReference type="Gene3D" id="1.20.1530.20">
    <property type="match status" value="1"/>
</dbReference>
<dbReference type="PANTHER" id="PTHR36838">
    <property type="entry name" value="AUXIN EFFLUX CARRIER FAMILY PROTEIN"/>
    <property type="match status" value="1"/>
</dbReference>
<feature type="transmembrane region" description="Helical" evidence="8">
    <location>
        <begin position="65"/>
        <end position="83"/>
    </location>
</feature>
<dbReference type="OrthoDB" id="7329340at2"/>